<name>A0A845HQT9_9BURK</name>
<comment type="caution">
    <text evidence="1">The sequence shown here is derived from an EMBL/GenBank/DDBJ whole genome shotgun (WGS) entry which is preliminary data.</text>
</comment>
<organism evidence="1 2">
    <name type="scientific">Duganella vulcania</name>
    <dbReference type="NCBI Taxonomy" id="2692166"/>
    <lineage>
        <taxon>Bacteria</taxon>
        <taxon>Pseudomonadati</taxon>
        <taxon>Pseudomonadota</taxon>
        <taxon>Betaproteobacteria</taxon>
        <taxon>Burkholderiales</taxon>
        <taxon>Oxalobacteraceae</taxon>
        <taxon>Telluria group</taxon>
        <taxon>Duganella</taxon>
    </lineage>
</organism>
<evidence type="ECO:0000313" key="2">
    <source>
        <dbReference type="Proteomes" id="UP000484875"/>
    </source>
</evidence>
<sequence>ANAARMADVLRQVRELGQDAAGAQADSDVLRLKALQGGAGHGVLAVPK</sequence>
<reference evidence="1 2" key="1">
    <citation type="submission" date="2019-12" db="EMBL/GenBank/DDBJ databases">
        <title>Novel species isolated from a subtropical stream in China.</title>
        <authorList>
            <person name="Lu H."/>
        </authorList>
    </citation>
    <scope>NUCLEOTIDE SEQUENCE [LARGE SCALE GENOMIC DNA]</scope>
    <source>
        <strain evidence="1 2">FT107W</strain>
    </source>
</reference>
<dbReference type="Proteomes" id="UP000484875">
    <property type="component" value="Unassembled WGS sequence"/>
</dbReference>
<evidence type="ECO:0000313" key="1">
    <source>
        <dbReference type="EMBL" id="MYN21151.1"/>
    </source>
</evidence>
<feature type="non-terminal residue" evidence="1">
    <location>
        <position position="1"/>
    </location>
</feature>
<protein>
    <submittedName>
        <fullName evidence="1">Uncharacterized protein</fullName>
    </submittedName>
</protein>
<dbReference type="EMBL" id="WWCV01000140">
    <property type="protein sequence ID" value="MYN21151.1"/>
    <property type="molecule type" value="Genomic_DNA"/>
</dbReference>
<proteinExistence type="predicted"/>
<accession>A0A845HQT9</accession>
<keyword evidence="2" id="KW-1185">Reference proteome</keyword>
<dbReference type="AlphaFoldDB" id="A0A845HQT9"/>
<gene>
    <name evidence="1" type="ORF">GTP81_30890</name>
</gene>